<proteinExistence type="predicted"/>
<dbReference type="Pfam" id="PF04230">
    <property type="entry name" value="PS_pyruv_trans"/>
    <property type="match status" value="1"/>
</dbReference>
<keyword evidence="3" id="KW-1185">Reference proteome</keyword>
<accession>W0HWF1</accession>
<feature type="domain" description="Polysaccharide pyruvyl transferase" evidence="1">
    <location>
        <begin position="80"/>
        <end position="218"/>
    </location>
</feature>
<reference evidence="2 3" key="1">
    <citation type="journal article" date="2014" name="Genome Biol. Evol.">
        <title>Genome degeneration and adaptation in a nascent stage of symbiosis.</title>
        <authorList>
            <person name="Oakeson K.F."/>
            <person name="Gil R."/>
            <person name="Clayton A.L."/>
            <person name="Dunn D.M."/>
            <person name="von Niederhausern A.C."/>
            <person name="Hamil C."/>
            <person name="Aoyagi A."/>
            <person name="Duval B."/>
            <person name="Baca A."/>
            <person name="Silva F.J."/>
            <person name="Vallier A."/>
            <person name="Jackson D.G."/>
            <person name="Latorre A."/>
            <person name="Weiss R.B."/>
            <person name="Heddi A."/>
            <person name="Moya A."/>
            <person name="Dale C."/>
        </authorList>
    </citation>
    <scope>NUCLEOTIDE SEQUENCE [LARGE SCALE GENOMIC DNA]</scope>
    <source>
        <strain evidence="2 3">HS1</strain>
    </source>
</reference>
<dbReference type="InterPro" id="IPR007345">
    <property type="entry name" value="Polysacch_pyruvyl_Trfase"/>
</dbReference>
<dbReference type="AlphaFoldDB" id="W0HWF1"/>
<evidence type="ECO:0000259" key="1">
    <source>
        <dbReference type="Pfam" id="PF04230"/>
    </source>
</evidence>
<gene>
    <name evidence="2" type="ORF">Sant_1462</name>
</gene>
<sequence length="367" mass="41318">MWVSRWPCFCFLGFRRRSAILDFGEEQLKLYYYKSALGNFGDDLNGWLWETLLPGFFDEDDSVRFSGIGTIINTEMPSAKKWIVFGSGIGYGYPPAGFGDADWNIICVRGPLSARVLGLNESQFITDGAAFLNTLAEFKPLAEHERAGTIFIPHHNALKQGDWEKSCQQAGITMVSPREEARAVIQKIRHAKLVLADAMHAAIIADAMRVPWVPMVTSSQINTFKWLDWTQTIRCPYIPTVLGADFLSDILKANAVQLPGAPAIQPGADVEKAFAVFKKQQQLSATGEGNRHLRRLLNLRYKVPNKLIRMREERHARGWNEQSVAKVAQRMQVAQQSGGYLSEDNIFQHNLARLLEGLERVKTLPTR</sequence>
<name>W0HWF1_9GAMM</name>
<dbReference type="EMBL" id="CP006569">
    <property type="protein sequence ID" value="AHF76520.1"/>
    <property type="molecule type" value="Genomic_DNA"/>
</dbReference>
<dbReference type="KEGG" id="sod:Sant_1462"/>
<dbReference type="Proteomes" id="UP000019028">
    <property type="component" value="Chromosome"/>
</dbReference>
<evidence type="ECO:0000313" key="2">
    <source>
        <dbReference type="EMBL" id="AHF76520.1"/>
    </source>
</evidence>
<dbReference type="HOGENOM" id="CLU_064297_1_0_6"/>
<protein>
    <submittedName>
        <fullName evidence="2">Putative succinoglycan biosynthesis ketolase</fullName>
    </submittedName>
</protein>
<dbReference type="PATRIC" id="fig|1239307.3.peg.1583"/>
<evidence type="ECO:0000313" key="3">
    <source>
        <dbReference type="Proteomes" id="UP000019028"/>
    </source>
</evidence>
<organism evidence="2 3">
    <name type="scientific">Sodalis praecaptivus</name>
    <dbReference type="NCBI Taxonomy" id="1239307"/>
    <lineage>
        <taxon>Bacteria</taxon>
        <taxon>Pseudomonadati</taxon>
        <taxon>Pseudomonadota</taxon>
        <taxon>Gammaproteobacteria</taxon>
        <taxon>Enterobacterales</taxon>
        <taxon>Bruguierivoracaceae</taxon>
        <taxon>Sodalis</taxon>
    </lineage>
</organism>